<organism evidence="4 5">
    <name type="scientific">Colletotrichum spaethianum</name>
    <dbReference type="NCBI Taxonomy" id="700344"/>
    <lineage>
        <taxon>Eukaryota</taxon>
        <taxon>Fungi</taxon>
        <taxon>Dikarya</taxon>
        <taxon>Ascomycota</taxon>
        <taxon>Pezizomycotina</taxon>
        <taxon>Sordariomycetes</taxon>
        <taxon>Hypocreomycetidae</taxon>
        <taxon>Glomerellales</taxon>
        <taxon>Glomerellaceae</taxon>
        <taxon>Colletotrichum</taxon>
        <taxon>Colletotrichum spaethianum species complex</taxon>
    </lineage>
</organism>
<reference evidence="4 5" key="1">
    <citation type="submission" date="2022-03" db="EMBL/GenBank/DDBJ databases">
        <title>Genome data of Colletotrichum spp.</title>
        <authorList>
            <person name="Utami Y.D."/>
            <person name="Hiruma K."/>
        </authorList>
    </citation>
    <scope>NUCLEOTIDE SEQUENCE [LARGE SCALE GENOMIC DNA]</scope>
    <source>
        <strain evidence="4 5">MAFF 239500</strain>
    </source>
</reference>
<feature type="region of interest" description="Disordered" evidence="2">
    <location>
        <begin position="253"/>
        <end position="306"/>
    </location>
</feature>
<feature type="compositionally biased region" description="Basic and acidic residues" evidence="2">
    <location>
        <begin position="263"/>
        <end position="276"/>
    </location>
</feature>
<accession>A0AA37PGJ8</accession>
<dbReference type="SUPFAM" id="SSF57756">
    <property type="entry name" value="Retrovirus zinc finger-like domains"/>
    <property type="match status" value="1"/>
</dbReference>
<dbReference type="AlphaFoldDB" id="A0AA37PGJ8"/>
<dbReference type="Gene3D" id="4.10.60.10">
    <property type="entry name" value="Zinc finger, CCHC-type"/>
    <property type="match status" value="1"/>
</dbReference>
<sequence length="322" mass="35720">MEDQSGSGGQRASLEALIQEAMAPLHARIAELTAELERRSGGETPPSSFAGRSGTGPLSPQGNAPEATATAHRAVGGELPRRKPLTNPPKFSGKRREYPAWAQQMRDEIEYDRAFYQSGAEVWYLINSCLDVNPQQVVATFYALGGAGGRRDPSDFMAYLDRTYKDPNIQPRAASLIHTMRQKDNESLMTFLPKFERTLADAGGAAWPDAVQINLLEQSLSPRLRDYLITVSLPDTYPEWLSRVQEVAWKLERTQTGPRSRHEKAPTPRWDADGDIKMTGAVKVRATTKPTTEASSSSSDEDTRRCYACNKKGHIRRNCPRG</sequence>
<dbReference type="Pfam" id="PF00098">
    <property type="entry name" value="zf-CCHC"/>
    <property type="match status" value="1"/>
</dbReference>
<evidence type="ECO:0000313" key="5">
    <source>
        <dbReference type="Proteomes" id="UP001055115"/>
    </source>
</evidence>
<feature type="compositionally biased region" description="Low complexity" evidence="2">
    <location>
        <begin position="287"/>
        <end position="298"/>
    </location>
</feature>
<feature type="domain" description="CCHC-type" evidence="3">
    <location>
        <begin position="304"/>
        <end position="321"/>
    </location>
</feature>
<keyword evidence="1" id="KW-0862">Zinc</keyword>
<evidence type="ECO:0000313" key="4">
    <source>
        <dbReference type="EMBL" id="GKT51844.1"/>
    </source>
</evidence>
<dbReference type="Proteomes" id="UP001055115">
    <property type="component" value="Unassembled WGS sequence"/>
</dbReference>
<name>A0AA37PGJ8_9PEZI</name>
<gene>
    <name evidence="4" type="ORF">ColSpa_12025</name>
</gene>
<evidence type="ECO:0000256" key="2">
    <source>
        <dbReference type="SAM" id="MobiDB-lite"/>
    </source>
</evidence>
<comment type="caution">
    <text evidence="4">The sequence shown here is derived from an EMBL/GenBank/DDBJ whole genome shotgun (WGS) entry which is preliminary data.</text>
</comment>
<dbReference type="GO" id="GO:0008270">
    <property type="term" value="F:zinc ion binding"/>
    <property type="evidence" value="ECO:0007669"/>
    <property type="project" value="UniProtKB-KW"/>
</dbReference>
<dbReference type="InterPro" id="IPR036875">
    <property type="entry name" value="Znf_CCHC_sf"/>
</dbReference>
<evidence type="ECO:0000259" key="3">
    <source>
        <dbReference type="PROSITE" id="PS50158"/>
    </source>
</evidence>
<proteinExistence type="predicted"/>
<dbReference type="InterPro" id="IPR001878">
    <property type="entry name" value="Znf_CCHC"/>
</dbReference>
<keyword evidence="1" id="KW-0479">Metal-binding</keyword>
<evidence type="ECO:0000256" key="1">
    <source>
        <dbReference type="PROSITE-ProRule" id="PRU00047"/>
    </source>
</evidence>
<dbReference type="GeneID" id="73332827"/>
<dbReference type="RefSeq" id="XP_049134194.1">
    <property type="nucleotide sequence ID" value="XM_049278237.1"/>
</dbReference>
<dbReference type="GO" id="GO:0003676">
    <property type="term" value="F:nucleic acid binding"/>
    <property type="evidence" value="ECO:0007669"/>
    <property type="project" value="InterPro"/>
</dbReference>
<dbReference type="PROSITE" id="PS50158">
    <property type="entry name" value="ZF_CCHC"/>
    <property type="match status" value="1"/>
</dbReference>
<dbReference type="EMBL" id="BQXU01000055">
    <property type="protein sequence ID" value="GKT51844.1"/>
    <property type="molecule type" value="Genomic_DNA"/>
</dbReference>
<keyword evidence="5" id="KW-1185">Reference proteome</keyword>
<keyword evidence="1" id="KW-0863">Zinc-finger</keyword>
<feature type="region of interest" description="Disordered" evidence="2">
    <location>
        <begin position="33"/>
        <end position="98"/>
    </location>
</feature>
<dbReference type="SMART" id="SM00343">
    <property type="entry name" value="ZnF_C2HC"/>
    <property type="match status" value="1"/>
</dbReference>
<protein>
    <recommendedName>
        <fullName evidence="3">CCHC-type domain-containing protein</fullName>
    </recommendedName>
</protein>